<keyword evidence="2" id="KW-0677">Repeat</keyword>
<feature type="domain" description="Rhodanese" evidence="3">
    <location>
        <begin position="18"/>
        <end position="152"/>
    </location>
</feature>
<reference evidence="4 5" key="1">
    <citation type="journal article" date="2016" name="Int. J. Syst. Evol. Microbiol.">
        <title>Oceanobacillus halophilus sp. nov., a novel moderately halophilic bacterium from a hypersaline lake.</title>
        <authorList>
            <person name="Amoozegar M.A."/>
            <person name="Bagheri M."/>
            <person name="Makhdoumi A."/>
            <person name="Nikou M.M."/>
            <person name="Fazeli S.A.S."/>
            <person name="Schumann P."/>
            <person name="Sproer C."/>
            <person name="Sanchez-Porro C."/>
            <person name="Ventosa A."/>
        </authorList>
    </citation>
    <scope>NUCLEOTIDE SEQUENCE [LARGE SCALE GENOMIC DNA]</scope>
    <source>
        <strain evidence="4 5">DSM 23996</strain>
    </source>
</reference>
<organism evidence="4 5">
    <name type="scientific">Oceanobacillus halophilus</name>
    <dbReference type="NCBI Taxonomy" id="930130"/>
    <lineage>
        <taxon>Bacteria</taxon>
        <taxon>Bacillati</taxon>
        <taxon>Bacillota</taxon>
        <taxon>Bacilli</taxon>
        <taxon>Bacillales</taxon>
        <taxon>Bacillaceae</taxon>
        <taxon>Oceanobacillus</taxon>
    </lineage>
</organism>
<dbReference type="OrthoDB" id="9770030at2"/>
<protein>
    <submittedName>
        <fullName evidence="4">Sulfurtransferase</fullName>
    </submittedName>
</protein>
<dbReference type="InterPro" id="IPR036873">
    <property type="entry name" value="Rhodanese-like_dom_sf"/>
</dbReference>
<dbReference type="Pfam" id="PF00581">
    <property type="entry name" value="Rhodanese"/>
    <property type="match status" value="2"/>
</dbReference>
<comment type="caution">
    <text evidence="4">The sequence shown here is derived from an EMBL/GenBank/DDBJ whole genome shotgun (WGS) entry which is preliminary data.</text>
</comment>
<evidence type="ECO:0000259" key="3">
    <source>
        <dbReference type="PROSITE" id="PS50206"/>
    </source>
</evidence>
<dbReference type="PROSITE" id="PS50206">
    <property type="entry name" value="RHODANESE_3"/>
    <property type="match status" value="2"/>
</dbReference>
<keyword evidence="1 4" id="KW-0808">Transferase</keyword>
<dbReference type="RefSeq" id="WP_121206197.1">
    <property type="nucleotide sequence ID" value="NZ_RBZP01000035.1"/>
</dbReference>
<dbReference type="SUPFAM" id="SSF52821">
    <property type="entry name" value="Rhodanese/Cell cycle control phosphatase"/>
    <property type="match status" value="2"/>
</dbReference>
<dbReference type="InterPro" id="IPR045078">
    <property type="entry name" value="TST/MPST-like"/>
</dbReference>
<evidence type="ECO:0000256" key="2">
    <source>
        <dbReference type="ARBA" id="ARBA00022737"/>
    </source>
</evidence>
<dbReference type="EMBL" id="RBZP01000035">
    <property type="protein sequence ID" value="RKQ28165.1"/>
    <property type="molecule type" value="Genomic_DNA"/>
</dbReference>
<sequence>MNKVPLIVTTDWLQEKLEDPNLRLLDATTYLKNTDNGAPELWSGKETYEEGHIPGAVFADLLNDLSDPDGAFRFTIPSRERFVKKMEEIGVGEEGTYVVIYDQGYATVGSPIIASDWASRLAWQLRYEGFDNVAVLEGGFAKWLDEGRPVSAEVKSYPKATFTGKRQPEMIVTKEDVQKAIEDDNVIIINSLSEEDFKNGRIPGSCNVPFGNHADEKTKELHDKATLKENFEKVGALDPDKKVITYCGGGIAATWNALLLNKLGQKNVAVYDGSMAEWTSEKVLPLETD</sequence>
<accession>A0A494ZR23</accession>
<dbReference type="Gene3D" id="3.40.250.10">
    <property type="entry name" value="Rhodanese-like domain"/>
    <property type="match status" value="2"/>
</dbReference>
<name>A0A494ZR23_9BACI</name>
<evidence type="ECO:0000256" key="1">
    <source>
        <dbReference type="ARBA" id="ARBA00022679"/>
    </source>
</evidence>
<gene>
    <name evidence="4" type="ORF">D8M06_19220</name>
</gene>
<proteinExistence type="predicted"/>
<dbReference type="GO" id="GO:0004792">
    <property type="term" value="F:thiosulfate-cyanide sulfurtransferase activity"/>
    <property type="evidence" value="ECO:0007669"/>
    <property type="project" value="TreeGrafter"/>
</dbReference>
<feature type="domain" description="Rhodanese" evidence="3">
    <location>
        <begin position="182"/>
        <end position="287"/>
    </location>
</feature>
<evidence type="ECO:0000313" key="5">
    <source>
        <dbReference type="Proteomes" id="UP000269301"/>
    </source>
</evidence>
<keyword evidence="5" id="KW-1185">Reference proteome</keyword>
<dbReference type="InterPro" id="IPR001763">
    <property type="entry name" value="Rhodanese-like_dom"/>
</dbReference>
<dbReference type="CDD" id="cd01449">
    <property type="entry name" value="TST_Repeat_2"/>
    <property type="match status" value="1"/>
</dbReference>
<dbReference type="AlphaFoldDB" id="A0A494ZR23"/>
<dbReference type="PANTHER" id="PTHR11364">
    <property type="entry name" value="THIOSULFATE SULFERTANSFERASE"/>
    <property type="match status" value="1"/>
</dbReference>
<dbReference type="Proteomes" id="UP000269301">
    <property type="component" value="Unassembled WGS sequence"/>
</dbReference>
<dbReference type="SMART" id="SM00450">
    <property type="entry name" value="RHOD"/>
    <property type="match status" value="2"/>
</dbReference>
<evidence type="ECO:0000313" key="4">
    <source>
        <dbReference type="EMBL" id="RKQ28165.1"/>
    </source>
</evidence>
<dbReference type="CDD" id="cd01448">
    <property type="entry name" value="TST_Repeat_1"/>
    <property type="match status" value="1"/>
</dbReference>
<dbReference type="PANTHER" id="PTHR11364:SF27">
    <property type="entry name" value="SULFURTRANSFERASE"/>
    <property type="match status" value="1"/>
</dbReference>